<reference evidence="2" key="1">
    <citation type="submission" date="2015-01" db="EMBL/GenBank/DDBJ databases">
        <title>Transcriptome Assembly of Fopius arisanus.</title>
        <authorList>
            <person name="Geib S."/>
        </authorList>
    </citation>
    <scope>NUCLEOTIDE SEQUENCE</scope>
</reference>
<feature type="non-terminal residue" evidence="2">
    <location>
        <position position="1"/>
    </location>
</feature>
<proteinExistence type="predicted"/>
<name>A0A0C9PHX2_9HYME</name>
<protein>
    <submittedName>
        <fullName evidence="2">Rnc protein</fullName>
    </submittedName>
</protein>
<feature type="chain" id="PRO_5002200710" evidence="1">
    <location>
        <begin position="38"/>
        <end position="116"/>
    </location>
</feature>
<sequence length="116" mass="11664">LHPGPHQEGHSSSHSERKMKFLSLALLVCAILAAAYAEAEPSDLTAEPSIQVLTRSKRAPILKKALIFGAGALLGKKALLGAGLLGAGLGGLGAAAYSAKSRGYGGYGGYGGQGGY</sequence>
<gene>
    <name evidence="2" type="primary">rnc</name>
    <name evidence="2" type="ORF">g.2290</name>
</gene>
<evidence type="ECO:0000256" key="1">
    <source>
        <dbReference type="SAM" id="SignalP"/>
    </source>
</evidence>
<evidence type="ECO:0000313" key="2">
    <source>
        <dbReference type="EMBL" id="JAG70250.1"/>
    </source>
</evidence>
<accession>A0A0C9PHX2</accession>
<dbReference type="AlphaFoldDB" id="A0A0C9PHX2"/>
<feature type="signal peptide" evidence="1">
    <location>
        <begin position="1"/>
        <end position="37"/>
    </location>
</feature>
<keyword evidence="1" id="KW-0732">Signal</keyword>
<organism evidence="2">
    <name type="scientific">Fopius arisanus</name>
    <dbReference type="NCBI Taxonomy" id="64838"/>
    <lineage>
        <taxon>Eukaryota</taxon>
        <taxon>Metazoa</taxon>
        <taxon>Ecdysozoa</taxon>
        <taxon>Arthropoda</taxon>
        <taxon>Hexapoda</taxon>
        <taxon>Insecta</taxon>
        <taxon>Pterygota</taxon>
        <taxon>Neoptera</taxon>
        <taxon>Endopterygota</taxon>
        <taxon>Hymenoptera</taxon>
        <taxon>Apocrita</taxon>
        <taxon>Ichneumonoidea</taxon>
        <taxon>Braconidae</taxon>
        <taxon>Opiinae</taxon>
        <taxon>Fopius</taxon>
    </lineage>
</organism>
<dbReference type="EMBL" id="GBYB01000483">
    <property type="protein sequence ID" value="JAG70250.1"/>
    <property type="molecule type" value="Transcribed_RNA"/>
</dbReference>
<feature type="non-terminal residue" evidence="2">
    <location>
        <position position="116"/>
    </location>
</feature>